<dbReference type="AlphaFoldDB" id="C2EPT6"/>
<organism evidence="2 3">
    <name type="scientific">Lactobacillus ultunensis DSM 16047</name>
    <dbReference type="NCBI Taxonomy" id="525365"/>
    <lineage>
        <taxon>Bacteria</taxon>
        <taxon>Bacillati</taxon>
        <taxon>Bacillota</taxon>
        <taxon>Bacilli</taxon>
        <taxon>Lactobacillales</taxon>
        <taxon>Lactobacillaceae</taxon>
        <taxon>Lactobacillus</taxon>
    </lineage>
</organism>
<reference evidence="2 3" key="1">
    <citation type="submission" date="2009-01" db="EMBL/GenBank/DDBJ databases">
        <authorList>
            <person name="Qin X."/>
            <person name="Bachman B."/>
            <person name="Battles P."/>
            <person name="Bell A."/>
            <person name="Bess C."/>
            <person name="Bickham C."/>
            <person name="Chaboub L."/>
            <person name="Chen D."/>
            <person name="Coyle M."/>
            <person name="Deiros D.R."/>
            <person name="Dinh H."/>
            <person name="Forbes L."/>
            <person name="Fowler G."/>
            <person name="Francisco L."/>
            <person name="Fu Q."/>
            <person name="Gubbala S."/>
            <person name="Hale W."/>
            <person name="Han Y."/>
            <person name="Hemphill L."/>
            <person name="Highlander S.K."/>
            <person name="Hirani K."/>
            <person name="Hogues M."/>
            <person name="Jackson L."/>
            <person name="Jakkamsetti A."/>
            <person name="Javaid M."/>
            <person name="Jiang H."/>
            <person name="Korchina V."/>
            <person name="Kovar C."/>
            <person name="Lara F."/>
            <person name="Lee S."/>
            <person name="Mata R."/>
            <person name="Mathew T."/>
            <person name="Moen C."/>
            <person name="Morales K."/>
            <person name="Munidasa M."/>
            <person name="Nazareth L."/>
            <person name="Ngo R."/>
            <person name="Nguyen L."/>
            <person name="Okwuonu G."/>
            <person name="Ongeri F."/>
            <person name="Patil S."/>
            <person name="Petrosino J."/>
            <person name="Pham C."/>
            <person name="Pham P."/>
            <person name="Pu L.-L."/>
            <person name="Puazo M."/>
            <person name="Raj R."/>
            <person name="Reid J."/>
            <person name="Rouhana J."/>
            <person name="Saada N."/>
            <person name="Shang Y."/>
            <person name="Simmons D."/>
            <person name="Thornton R."/>
            <person name="Warren J."/>
            <person name="Weissenberger G."/>
            <person name="Zhang J."/>
            <person name="Zhang L."/>
            <person name="Zhou C."/>
            <person name="Zhu D."/>
            <person name="Muzny D."/>
            <person name="Worley K."/>
            <person name="Gibbs R."/>
        </authorList>
    </citation>
    <scope>NUCLEOTIDE SEQUENCE [LARGE SCALE GENOMIC DNA]</scope>
    <source>
        <strain evidence="2 3">DSM 16047</strain>
    </source>
</reference>
<name>C2EPT6_9LACO</name>
<keyword evidence="1" id="KW-1133">Transmembrane helix</keyword>
<dbReference type="EMBL" id="ACGU01000075">
    <property type="protein sequence ID" value="EEJ71452.1"/>
    <property type="molecule type" value="Genomic_DNA"/>
</dbReference>
<evidence type="ECO:0000313" key="3">
    <source>
        <dbReference type="Proteomes" id="UP000005583"/>
    </source>
</evidence>
<dbReference type="HOGENOM" id="CLU_3218011_0_0_9"/>
<keyword evidence="3" id="KW-1185">Reference proteome</keyword>
<keyword evidence="1" id="KW-0472">Membrane</keyword>
<gene>
    <name evidence="2" type="ORF">HMPREF0548_1682</name>
</gene>
<comment type="caution">
    <text evidence="2">The sequence shown here is derived from an EMBL/GenBank/DDBJ whole genome shotgun (WGS) entry which is preliminary data.</text>
</comment>
<evidence type="ECO:0000313" key="2">
    <source>
        <dbReference type="EMBL" id="EEJ71452.1"/>
    </source>
</evidence>
<feature type="transmembrane region" description="Helical" evidence="1">
    <location>
        <begin position="16"/>
        <end position="34"/>
    </location>
</feature>
<proteinExistence type="predicted"/>
<sequence>MTIGHVVKEGCFKGNFFFLFSCKLMFELVLFFSTKEKKDGKKKT</sequence>
<keyword evidence="1" id="KW-0812">Transmembrane</keyword>
<evidence type="ECO:0000256" key="1">
    <source>
        <dbReference type="SAM" id="Phobius"/>
    </source>
</evidence>
<accession>C2EPT6</accession>
<dbReference type="Proteomes" id="UP000005583">
    <property type="component" value="Unassembled WGS sequence"/>
</dbReference>
<protein>
    <submittedName>
        <fullName evidence="2">Uncharacterized protein</fullName>
    </submittedName>
</protein>